<dbReference type="PANTHER" id="PTHR12960:SF0">
    <property type="entry name" value="MRNA EXPORT FACTOR GLE1"/>
    <property type="match status" value="1"/>
</dbReference>
<evidence type="ECO:0000256" key="1">
    <source>
        <dbReference type="ARBA" id="ARBA00004567"/>
    </source>
</evidence>
<evidence type="ECO:0000259" key="12">
    <source>
        <dbReference type="SMART" id="SM00458"/>
    </source>
</evidence>
<dbReference type="InterPro" id="IPR012476">
    <property type="entry name" value="GLE1"/>
</dbReference>
<comment type="subcellular location">
    <subcellularLocation>
        <location evidence="1">Nucleus</location>
        <location evidence="1">Nuclear pore complex</location>
    </subcellularLocation>
</comment>
<dbReference type="Pfam" id="PF07817">
    <property type="entry name" value="GLE1"/>
    <property type="match status" value="2"/>
</dbReference>
<feature type="domain" description="Ricin B lectin" evidence="12">
    <location>
        <begin position="547"/>
        <end position="659"/>
    </location>
</feature>
<keyword evidence="9" id="KW-0325">Glycoprotein</keyword>
<comment type="function">
    <text evidence="11">The A chain is responsible for inhibiting protein synthesis through the catalytic inactivation of 60S ribosomal subunits by removing adenine from position 4,324 of 28S rRNA. The B chain binds to cell receptors and probably facilitates the entry into the cell of the A chain; B chains are also responsible for cell agglutination (lectin activity).</text>
</comment>
<dbReference type="InterPro" id="IPR036041">
    <property type="entry name" value="Ribosome-inact_prot_sf"/>
</dbReference>
<dbReference type="GO" id="GO:0005543">
    <property type="term" value="F:phospholipid binding"/>
    <property type="evidence" value="ECO:0007669"/>
    <property type="project" value="TreeGrafter"/>
</dbReference>
<gene>
    <name evidence="13" type="ORF">J5N97_025430</name>
</gene>
<dbReference type="PROSITE" id="PS50231">
    <property type="entry name" value="RICIN_B_LECTIN"/>
    <property type="match status" value="2"/>
</dbReference>
<evidence type="ECO:0000256" key="6">
    <source>
        <dbReference type="ARBA" id="ARBA00023010"/>
    </source>
</evidence>
<evidence type="ECO:0000313" key="13">
    <source>
        <dbReference type="EMBL" id="KAJ0968513.1"/>
    </source>
</evidence>
<dbReference type="InterPro" id="IPR016138">
    <property type="entry name" value="Ribosome_inactivat_prot_sub1"/>
</dbReference>
<dbReference type="OrthoDB" id="116380at2759"/>
<protein>
    <recommendedName>
        <fullName evidence="11">Ribosome-inactivating protein</fullName>
    </recommendedName>
    <component>
        <recommendedName>
            <fullName evidence="11">Ribosome-inactivating protein chain A</fullName>
        </recommendedName>
        <alternativeName>
            <fullName evidence="11">rRNA N-glycosidase</fullName>
            <ecNumber evidence="11">3.2.2.22</ecNumber>
        </alternativeName>
    </component>
    <component>
        <recommendedName>
            <fullName evidence="11">Ribosome-inactivating protein chain B</fullName>
        </recommendedName>
    </component>
</protein>
<dbReference type="FunFam" id="3.40.1110.10:FF:000191">
    <property type="entry name" value="Membrane H(+)-ATPase1"/>
    <property type="match status" value="1"/>
</dbReference>
<dbReference type="Gene3D" id="3.40.420.10">
    <property type="entry name" value="Ricin (A subunit), domain 1"/>
    <property type="match status" value="1"/>
</dbReference>
<dbReference type="Gene3D" id="2.80.10.50">
    <property type="match status" value="1"/>
</dbReference>
<evidence type="ECO:0000256" key="7">
    <source>
        <dbReference type="ARBA" id="ARBA00023132"/>
    </source>
</evidence>
<dbReference type="SUPFAM" id="SSF81660">
    <property type="entry name" value="Metal cation-transporting ATPase, ATP-binding domain N"/>
    <property type="match status" value="1"/>
</dbReference>
<evidence type="ECO:0000256" key="9">
    <source>
        <dbReference type="ARBA" id="ARBA00023180"/>
    </source>
</evidence>
<dbReference type="GO" id="GO:0044614">
    <property type="term" value="C:nuclear pore cytoplasmic filaments"/>
    <property type="evidence" value="ECO:0007669"/>
    <property type="project" value="TreeGrafter"/>
</dbReference>
<evidence type="ECO:0000313" key="14">
    <source>
        <dbReference type="Proteomes" id="UP001085076"/>
    </source>
</evidence>
<reference evidence="13" key="2">
    <citation type="journal article" date="2022" name="Hortic Res">
        <title>The genome of Dioscorea zingiberensis sheds light on the biosynthesis, origin and evolution of the medicinally important diosgenin saponins.</title>
        <authorList>
            <person name="Li Y."/>
            <person name="Tan C."/>
            <person name="Li Z."/>
            <person name="Guo J."/>
            <person name="Li S."/>
            <person name="Chen X."/>
            <person name="Wang C."/>
            <person name="Dai X."/>
            <person name="Yang H."/>
            <person name="Song W."/>
            <person name="Hou L."/>
            <person name="Xu J."/>
            <person name="Tong Z."/>
            <person name="Xu A."/>
            <person name="Yuan X."/>
            <person name="Wang W."/>
            <person name="Yang Q."/>
            <person name="Chen L."/>
            <person name="Sun Z."/>
            <person name="Wang K."/>
            <person name="Pan B."/>
            <person name="Chen J."/>
            <person name="Bao Y."/>
            <person name="Liu F."/>
            <person name="Qi X."/>
            <person name="Gang D.R."/>
            <person name="Wen J."/>
            <person name="Li J."/>
        </authorList>
    </citation>
    <scope>NUCLEOTIDE SEQUENCE</scope>
    <source>
        <strain evidence="13">Dzin_1.0</strain>
    </source>
</reference>
<dbReference type="Gene3D" id="3.40.1110.10">
    <property type="entry name" value="Calcium-transporting ATPase, cytoplasmic domain N"/>
    <property type="match status" value="1"/>
</dbReference>
<keyword evidence="11" id="KW-0800">Toxin</keyword>
<keyword evidence="11" id="KW-0611">Plant defense</keyword>
<dbReference type="InterPro" id="IPR000772">
    <property type="entry name" value="Ricin_B_lectin"/>
</dbReference>
<dbReference type="GO" id="GO:0090729">
    <property type="term" value="F:toxin activity"/>
    <property type="evidence" value="ECO:0007669"/>
    <property type="project" value="UniProtKB-KW"/>
</dbReference>
<proteinExistence type="inferred from homology"/>
<dbReference type="PRINTS" id="PR00396">
    <property type="entry name" value="SHIGARICIN"/>
</dbReference>
<sequence length="854" mass="95755">MDLLLAALHKACIYTVPKHLQPETEVHGIRNPHSLKEGWAWLSRFLNNLPANRSTAVALHAFLKMAGFALFRRSGYQFRKILNFISDDFLPALKKIDDAVHFLPFNPTDKRTAITYVDCDGNWYRASKGAPEQILNLCHEKHEIAARVHEVIERFAERGLCSLGVAYQSIPERSKESSGGPWIFRGLLPLFHPPRHDSAETIGRALNLGVCVKMITGDQLSIAKETGRRLGMGTNMYPSSSLLDHEKDEHEALPVDELIEQADGFVILLPVSDSQRFVLVELMTNRDEHTITLAIDVVNVYVVAYQAGDNSFFLSDAPDGVDRYLFTGTTQSTLPFNGSYTDLELKAGNIIRDKIPLGTEELIQAVWSLRYSTSSSTRTQARSLIVIIQMIAEAARFNPIFRRMRQHIDSEESFFPDIELRHLIIYLYVDVRDGKYNNGNPIQLSPCKSNDDANQLWTIKTDGTLRSNGSCMTAYGFRPGHYVMIYDCCTAVREATLWKIWDNGTIISPESDVVLGAHSGSIGTTLTVQRNTYSAAQGWLPSNDTTPREVTIYGFRDLCMEANGIRVWMETCPSGSSKPQQKWALYGDGSIRPKLNQDRCLTCENDSSITVINIVGCSAGSSGQRWVFTNEGTILNLYNGLVMDVVSLCERPNASFDSFALALGHAVVIVTSQVPAVMDLLLAALHKACIYTVPKHLQPESTSKSNDYLNMIGYREKDGRIESSDSYLKRVRSYMKLYAALIQTEVHGIRNPHSLKEGWAWLSRFLNNLPANRSTAVALHAFLKMAGFALFRRSGSQFRKILNFISDDFLPALKKIDDAGMVFIELEDYIQSKAYLREPEGRSLQSGLLSRELF</sequence>
<dbReference type="Pfam" id="PF00652">
    <property type="entry name" value="Ricin_B_lectin"/>
    <property type="match status" value="1"/>
</dbReference>
<feature type="domain" description="Ricin B lectin" evidence="12">
    <location>
        <begin position="414"/>
        <end position="542"/>
    </location>
</feature>
<keyword evidence="8" id="KW-1015">Disulfide bond</keyword>
<dbReference type="GO" id="GO:0016973">
    <property type="term" value="P:poly(A)+ mRNA export from nucleus"/>
    <property type="evidence" value="ECO:0007669"/>
    <property type="project" value="InterPro"/>
</dbReference>
<dbReference type="GO" id="GO:0000166">
    <property type="term" value="F:nucleotide binding"/>
    <property type="evidence" value="ECO:0007669"/>
    <property type="project" value="InterPro"/>
</dbReference>
<evidence type="ECO:0000256" key="10">
    <source>
        <dbReference type="ARBA" id="ARBA00023242"/>
    </source>
</evidence>
<dbReference type="Pfam" id="PF00161">
    <property type="entry name" value="RIP"/>
    <property type="match status" value="1"/>
</dbReference>
<dbReference type="InterPro" id="IPR036412">
    <property type="entry name" value="HAD-like_sf"/>
</dbReference>
<keyword evidence="7" id="KW-0906">Nuclear pore complex</keyword>
<keyword evidence="10" id="KW-0539">Nucleus</keyword>
<dbReference type="InterPro" id="IPR035992">
    <property type="entry name" value="Ricin_B-like_lectins"/>
</dbReference>
<organism evidence="13 14">
    <name type="scientific">Dioscorea zingiberensis</name>
    <dbReference type="NCBI Taxonomy" id="325984"/>
    <lineage>
        <taxon>Eukaryota</taxon>
        <taxon>Viridiplantae</taxon>
        <taxon>Streptophyta</taxon>
        <taxon>Embryophyta</taxon>
        <taxon>Tracheophyta</taxon>
        <taxon>Spermatophyta</taxon>
        <taxon>Magnoliopsida</taxon>
        <taxon>Liliopsida</taxon>
        <taxon>Dioscoreales</taxon>
        <taxon>Dioscoreaceae</taxon>
        <taxon>Dioscorea</taxon>
    </lineage>
</organism>
<comment type="catalytic activity">
    <reaction evidence="11">
        <text>Endohydrolysis of the N-glycosidic bond at one specific adenosine on the 28S rRNA.</text>
        <dbReference type="EC" id="3.2.2.22"/>
    </reaction>
</comment>
<keyword evidence="4" id="KW-0509">mRNA transport</keyword>
<dbReference type="SUPFAM" id="SSF56371">
    <property type="entry name" value="Ribosome inactivating proteins (RIP)"/>
    <property type="match status" value="1"/>
</dbReference>
<dbReference type="InterPro" id="IPR017989">
    <property type="entry name" value="Ribosome_inactivat_1/2"/>
</dbReference>
<dbReference type="SUPFAM" id="SSF56784">
    <property type="entry name" value="HAD-like"/>
    <property type="match status" value="1"/>
</dbReference>
<dbReference type="PANTHER" id="PTHR12960">
    <property type="entry name" value="GLE-1-RELATED"/>
    <property type="match status" value="1"/>
</dbReference>
<dbReference type="SMART" id="SM00458">
    <property type="entry name" value="RICIN"/>
    <property type="match status" value="2"/>
</dbReference>
<comment type="caution">
    <text evidence="13">The sequence shown here is derived from an EMBL/GenBank/DDBJ whole genome shotgun (WGS) entry which is preliminary data.</text>
</comment>
<keyword evidence="5" id="KW-0653">Protein transport</keyword>
<dbReference type="GO" id="GO:0000822">
    <property type="term" value="F:inositol hexakisphosphate binding"/>
    <property type="evidence" value="ECO:0007669"/>
    <property type="project" value="TreeGrafter"/>
</dbReference>
<comment type="similarity">
    <text evidence="2">Belongs to the GLE1 family.</text>
</comment>
<dbReference type="SUPFAM" id="SSF50370">
    <property type="entry name" value="Ricin B-like lectins"/>
    <property type="match status" value="2"/>
</dbReference>
<comment type="subunit">
    <text evidence="11">Might form dimers or tetramers of disulfide-linked A and B chains.</text>
</comment>
<dbReference type="GO" id="GO:0015031">
    <property type="term" value="P:protein transport"/>
    <property type="evidence" value="ECO:0007669"/>
    <property type="project" value="UniProtKB-KW"/>
</dbReference>
<keyword evidence="6" id="KW-0811">Translocation</keyword>
<evidence type="ECO:0000256" key="5">
    <source>
        <dbReference type="ARBA" id="ARBA00022927"/>
    </source>
</evidence>
<evidence type="ECO:0000256" key="11">
    <source>
        <dbReference type="RuleBase" id="RU004915"/>
    </source>
</evidence>
<dbReference type="GO" id="GO:0017148">
    <property type="term" value="P:negative regulation of translation"/>
    <property type="evidence" value="ECO:0007669"/>
    <property type="project" value="UniProtKB-KW"/>
</dbReference>
<keyword evidence="11" id="KW-0652">Protein synthesis inhibitor</keyword>
<dbReference type="GO" id="GO:0006952">
    <property type="term" value="P:defense response"/>
    <property type="evidence" value="ECO:0007669"/>
    <property type="project" value="UniProtKB-KW"/>
</dbReference>
<evidence type="ECO:0000256" key="8">
    <source>
        <dbReference type="ARBA" id="ARBA00023157"/>
    </source>
</evidence>
<name>A0A9D5C8Y2_9LILI</name>
<dbReference type="GO" id="GO:0030598">
    <property type="term" value="F:rRNA N-glycosylase activity"/>
    <property type="evidence" value="ECO:0007669"/>
    <property type="project" value="UniProtKB-EC"/>
</dbReference>
<dbReference type="AlphaFoldDB" id="A0A9D5C8Y2"/>
<keyword evidence="11" id="KW-0378">Hydrolase</keyword>
<dbReference type="Proteomes" id="UP001085076">
    <property type="component" value="Miscellaneous, Linkage group lg07"/>
</dbReference>
<dbReference type="GO" id="GO:0031369">
    <property type="term" value="F:translation initiation factor binding"/>
    <property type="evidence" value="ECO:0007669"/>
    <property type="project" value="TreeGrafter"/>
</dbReference>
<dbReference type="GO" id="GO:0005737">
    <property type="term" value="C:cytoplasm"/>
    <property type="evidence" value="ECO:0007669"/>
    <property type="project" value="TreeGrafter"/>
</dbReference>
<reference evidence="13" key="1">
    <citation type="submission" date="2021-03" db="EMBL/GenBank/DDBJ databases">
        <authorList>
            <person name="Li Z."/>
            <person name="Yang C."/>
        </authorList>
    </citation>
    <scope>NUCLEOTIDE SEQUENCE</scope>
    <source>
        <strain evidence="13">Dzin_1.0</strain>
        <tissue evidence="13">Leaf</tissue>
    </source>
</reference>
<dbReference type="InterPro" id="IPR001574">
    <property type="entry name" value="Ribosome_inactivat_prot"/>
</dbReference>
<dbReference type="InterPro" id="IPR023299">
    <property type="entry name" value="ATPase_P-typ_cyto_dom_N"/>
</dbReference>
<accession>A0A9D5C8Y2</accession>
<evidence type="ECO:0000256" key="3">
    <source>
        <dbReference type="ARBA" id="ARBA00022448"/>
    </source>
</evidence>
<dbReference type="EC" id="3.2.2.22" evidence="11"/>
<keyword evidence="14" id="KW-1185">Reference proteome</keyword>
<dbReference type="EMBL" id="JAGGNH010000007">
    <property type="protein sequence ID" value="KAJ0968513.1"/>
    <property type="molecule type" value="Genomic_DNA"/>
</dbReference>
<dbReference type="InterPro" id="IPR038506">
    <property type="entry name" value="GLE1-like_sf"/>
</dbReference>
<keyword evidence="3" id="KW-0813">Transport</keyword>
<dbReference type="Gene3D" id="1.25.40.510">
    <property type="entry name" value="GLE1-like"/>
    <property type="match status" value="1"/>
</dbReference>
<evidence type="ECO:0000256" key="4">
    <source>
        <dbReference type="ARBA" id="ARBA00022816"/>
    </source>
</evidence>
<comment type="similarity">
    <text evidence="11">Belongs to the ribosome-inactivating protein family.</text>
</comment>
<evidence type="ECO:0000256" key="2">
    <source>
        <dbReference type="ARBA" id="ARBA00011056"/>
    </source>
</evidence>